<accession>A0A392SW64</accession>
<organism evidence="1 2">
    <name type="scientific">Trifolium medium</name>
    <dbReference type="NCBI Taxonomy" id="97028"/>
    <lineage>
        <taxon>Eukaryota</taxon>
        <taxon>Viridiplantae</taxon>
        <taxon>Streptophyta</taxon>
        <taxon>Embryophyta</taxon>
        <taxon>Tracheophyta</taxon>
        <taxon>Spermatophyta</taxon>
        <taxon>Magnoliopsida</taxon>
        <taxon>eudicotyledons</taxon>
        <taxon>Gunneridae</taxon>
        <taxon>Pentapetalae</taxon>
        <taxon>rosids</taxon>
        <taxon>fabids</taxon>
        <taxon>Fabales</taxon>
        <taxon>Fabaceae</taxon>
        <taxon>Papilionoideae</taxon>
        <taxon>50 kb inversion clade</taxon>
        <taxon>NPAAA clade</taxon>
        <taxon>Hologalegina</taxon>
        <taxon>IRL clade</taxon>
        <taxon>Trifolieae</taxon>
        <taxon>Trifolium</taxon>
    </lineage>
</organism>
<protein>
    <submittedName>
        <fullName evidence="1">DUF4283 domain protein</fullName>
    </submittedName>
</protein>
<feature type="non-terminal residue" evidence="1">
    <location>
        <position position="1"/>
    </location>
</feature>
<name>A0A392SW64_9FABA</name>
<evidence type="ECO:0000313" key="2">
    <source>
        <dbReference type="Proteomes" id="UP000265520"/>
    </source>
</evidence>
<evidence type="ECO:0000313" key="1">
    <source>
        <dbReference type="EMBL" id="MCI52667.1"/>
    </source>
</evidence>
<reference evidence="1 2" key="1">
    <citation type="journal article" date="2018" name="Front. Plant Sci.">
        <title>Red Clover (Trifolium pratense) and Zigzag Clover (T. medium) - A Picture of Genomic Similarities and Differences.</title>
        <authorList>
            <person name="Dluhosova J."/>
            <person name="Istvanek J."/>
            <person name="Nedelnik J."/>
            <person name="Repkova J."/>
        </authorList>
    </citation>
    <scope>NUCLEOTIDE SEQUENCE [LARGE SCALE GENOMIC DNA]</scope>
    <source>
        <strain evidence="2">cv. 10/8</strain>
        <tissue evidence="1">Leaf</tissue>
    </source>
</reference>
<dbReference type="Proteomes" id="UP000265520">
    <property type="component" value="Unassembled WGS sequence"/>
</dbReference>
<proteinExistence type="predicted"/>
<dbReference type="EMBL" id="LXQA010450889">
    <property type="protein sequence ID" value="MCI52667.1"/>
    <property type="molecule type" value="Genomic_DNA"/>
</dbReference>
<keyword evidence="2" id="KW-1185">Reference proteome</keyword>
<dbReference type="AlphaFoldDB" id="A0A392SW64"/>
<feature type="non-terminal residue" evidence="1">
    <location>
        <position position="98"/>
    </location>
</feature>
<comment type="caution">
    <text evidence="1">The sequence shown here is derived from an EMBL/GenBank/DDBJ whole genome shotgun (WGS) entry which is preliminary data.</text>
</comment>
<sequence length="98" mass="10975">DSLVDIKIIEEWGFNIGEDACVFVEEDPQEAKSEHAVEHGDHELSNHVDVLVEKITAELECDEGKLNEDADNHTGKKMAVEDFLHVHHKSDTETVVSP</sequence>